<keyword evidence="4" id="KW-1185">Reference proteome</keyword>
<feature type="domain" description="GFO/IDH/MocA-like oxidoreductase" evidence="2">
    <location>
        <begin position="138"/>
        <end position="247"/>
    </location>
</feature>
<dbReference type="EMBL" id="BMGR01000006">
    <property type="protein sequence ID" value="GGG04667.1"/>
    <property type="molecule type" value="Genomic_DNA"/>
</dbReference>
<dbReference type="Gene3D" id="3.30.360.10">
    <property type="entry name" value="Dihydrodipicolinate Reductase, domain 2"/>
    <property type="match status" value="1"/>
</dbReference>
<evidence type="ECO:0000313" key="3">
    <source>
        <dbReference type="EMBL" id="GGG04667.1"/>
    </source>
</evidence>
<sequence>MIRFGVIGTNWITEAFIEAARQLADFQLTAVYSRTEEKANEFAAKHGITHIFTDLEAMASSDQIDAVYIASPNSYHAAQAIMYMNHGKHVLCEKPLASNAREVQAMIKAANSNNVVLMEALKSTLLPNFISIQQHLHKIGPVRRYFASYCQYSSRYDAYKQGTILNAFNPVYSNGALMDLGIYCLYPMIGLFGKPDTVQANAVMLDSGVDGEGSILLKYEGMDAVVMYSKITNSYVPSEIQGENGSIIMNKISEPDKVEIRYRDGSVEDISQPQNNSTMFYEAEEFINLIKSGKLESVNNAHANSIAVMEVMDQARRQTGLIYPADTAMTSDS</sequence>
<dbReference type="PANTHER" id="PTHR43054">
    <property type="match status" value="1"/>
</dbReference>
<dbReference type="AlphaFoldDB" id="A0A917FVJ6"/>
<dbReference type="InterPro" id="IPR000683">
    <property type="entry name" value="Gfo/Idh/MocA-like_OxRdtase_N"/>
</dbReference>
<dbReference type="SUPFAM" id="SSF55347">
    <property type="entry name" value="Glyceraldehyde-3-phosphate dehydrogenase-like, C-terminal domain"/>
    <property type="match status" value="1"/>
</dbReference>
<dbReference type="GO" id="GO:0000166">
    <property type="term" value="F:nucleotide binding"/>
    <property type="evidence" value="ECO:0007669"/>
    <property type="project" value="InterPro"/>
</dbReference>
<dbReference type="SUPFAM" id="SSF51735">
    <property type="entry name" value="NAD(P)-binding Rossmann-fold domains"/>
    <property type="match status" value="1"/>
</dbReference>
<comment type="caution">
    <text evidence="3">The sequence shown here is derived from an EMBL/GenBank/DDBJ whole genome shotgun (WGS) entry which is preliminary data.</text>
</comment>
<gene>
    <name evidence="3" type="primary">yulF</name>
    <name evidence="3" type="ORF">GCM10010916_22140</name>
</gene>
<dbReference type="Gene3D" id="3.40.50.720">
    <property type="entry name" value="NAD(P)-binding Rossmann-like Domain"/>
    <property type="match status" value="1"/>
</dbReference>
<accession>A0A917FVJ6</accession>
<reference evidence="3" key="2">
    <citation type="submission" date="2020-09" db="EMBL/GenBank/DDBJ databases">
        <authorList>
            <person name="Sun Q."/>
            <person name="Zhou Y."/>
        </authorList>
    </citation>
    <scope>NUCLEOTIDE SEQUENCE</scope>
    <source>
        <strain evidence="3">CGMCC 1.12987</strain>
    </source>
</reference>
<feature type="domain" description="Gfo/Idh/MocA-like oxidoreductase N-terminal" evidence="1">
    <location>
        <begin position="2"/>
        <end position="119"/>
    </location>
</feature>
<dbReference type="RefSeq" id="WP_188531120.1">
    <property type="nucleotide sequence ID" value="NZ_BMGR01000006.1"/>
</dbReference>
<dbReference type="InterPro" id="IPR036291">
    <property type="entry name" value="NAD(P)-bd_dom_sf"/>
</dbReference>
<proteinExistence type="predicted"/>
<dbReference type="InterPro" id="IPR055170">
    <property type="entry name" value="GFO_IDH_MocA-like_dom"/>
</dbReference>
<dbReference type="Proteomes" id="UP000644756">
    <property type="component" value="Unassembled WGS sequence"/>
</dbReference>
<evidence type="ECO:0000259" key="2">
    <source>
        <dbReference type="Pfam" id="PF22725"/>
    </source>
</evidence>
<organism evidence="3 4">
    <name type="scientific">Paenibacillus abyssi</name>
    <dbReference type="NCBI Taxonomy" id="1340531"/>
    <lineage>
        <taxon>Bacteria</taxon>
        <taxon>Bacillati</taxon>
        <taxon>Bacillota</taxon>
        <taxon>Bacilli</taxon>
        <taxon>Bacillales</taxon>
        <taxon>Paenibacillaceae</taxon>
        <taxon>Paenibacillus</taxon>
    </lineage>
</organism>
<evidence type="ECO:0000259" key="1">
    <source>
        <dbReference type="Pfam" id="PF01408"/>
    </source>
</evidence>
<evidence type="ECO:0000313" key="4">
    <source>
        <dbReference type="Proteomes" id="UP000644756"/>
    </source>
</evidence>
<name>A0A917FVJ6_9BACL</name>
<protein>
    <submittedName>
        <fullName evidence="3">Oxidoreductase YulF</fullName>
    </submittedName>
</protein>
<reference evidence="3" key="1">
    <citation type="journal article" date="2014" name="Int. J. Syst. Evol. Microbiol.">
        <title>Complete genome sequence of Corynebacterium casei LMG S-19264T (=DSM 44701T), isolated from a smear-ripened cheese.</title>
        <authorList>
            <consortium name="US DOE Joint Genome Institute (JGI-PGF)"/>
            <person name="Walter F."/>
            <person name="Albersmeier A."/>
            <person name="Kalinowski J."/>
            <person name="Ruckert C."/>
        </authorList>
    </citation>
    <scope>NUCLEOTIDE SEQUENCE</scope>
    <source>
        <strain evidence="3">CGMCC 1.12987</strain>
    </source>
</reference>
<dbReference type="PANTHER" id="PTHR43054:SF1">
    <property type="entry name" value="SCYLLO-INOSITOL 2-DEHYDROGENASE (NADP(+)) IOLU"/>
    <property type="match status" value="1"/>
</dbReference>
<dbReference type="Pfam" id="PF22725">
    <property type="entry name" value="GFO_IDH_MocA_C3"/>
    <property type="match status" value="1"/>
</dbReference>
<dbReference type="Pfam" id="PF01408">
    <property type="entry name" value="GFO_IDH_MocA"/>
    <property type="match status" value="1"/>
</dbReference>